<dbReference type="InterPro" id="IPR013806">
    <property type="entry name" value="Kringle-like"/>
</dbReference>
<dbReference type="GO" id="GO:0007169">
    <property type="term" value="P:cell surface receptor protein tyrosine kinase signaling pathway"/>
    <property type="evidence" value="ECO:0007669"/>
    <property type="project" value="TreeGrafter"/>
</dbReference>
<keyword evidence="2" id="KW-0420">Kringle</keyword>
<name>A0AAV2T0X5_CALDB</name>
<evidence type="ECO:0000256" key="2">
    <source>
        <dbReference type="PROSITE-ProRule" id="PRU00121"/>
    </source>
</evidence>
<evidence type="ECO:0000313" key="7">
    <source>
        <dbReference type="Proteomes" id="UP001497525"/>
    </source>
</evidence>
<comment type="caution">
    <text evidence="2">Lacks conserved residue(s) required for the propagation of feature annotation.</text>
</comment>
<dbReference type="InterPro" id="IPR001245">
    <property type="entry name" value="Ser-Thr/Tyr_kinase_cat_dom"/>
</dbReference>
<dbReference type="Pfam" id="PF07714">
    <property type="entry name" value="PK_Tyr_Ser-Thr"/>
    <property type="match status" value="1"/>
</dbReference>
<dbReference type="InterPro" id="IPR000001">
    <property type="entry name" value="Kringle"/>
</dbReference>
<dbReference type="GO" id="GO:0043235">
    <property type="term" value="C:receptor complex"/>
    <property type="evidence" value="ECO:0007669"/>
    <property type="project" value="TreeGrafter"/>
</dbReference>
<keyword evidence="3" id="KW-0732">Signal</keyword>
<gene>
    <name evidence="6" type="ORF">CDAUBV1_LOCUS3045</name>
</gene>
<dbReference type="PANTHER" id="PTHR24416:SF611">
    <property type="entry name" value="TYROSINE-PROTEIN KINASE TRANSMEMBRANE RECEPTOR ROR"/>
    <property type="match status" value="1"/>
</dbReference>
<sequence length="1331" mass="146202">MGGFSDIVVFLVTLFFIQRLHLIGASETLFNSIREPINTSVILSCGTENHKGNFIYSWLANEEVLKEIPGYRRVLSNGSLSLRIRMDDADIVYMCLVSYLSPNGTKILNSTCFYGIIPIVRAFLSERVVNTTVDWGDYYKFPCVFGGSAPREDIMILNNQVVNTSKHNITEDSVVECRVRNMLGTDESKAYITIRPGSKSWAMKYGVPANSYCQPYSLALNDSSACSPYLDQLIHTSASSSGAYLVARSRLSSADRTEAAIGRLFRAWDRLLVRRQFNHSVLMDMTNTSRSINSNLSYTAWRCVDWAKRLTCATTYPRCKDRNIDGSVFSPPSQHFQEMPVCGKHCLAIVGLFCLAPLSVSANSSALDELMNYTYDDHYASLQTGWSELLAVPEARDSYLPSPLFHTSSGTPSLDVLLSCVGKDDSLHIASETPCTGLSLEHSVSVPSSFGESSILVEIPPSDPTATDCIFGDGRSYRGTAVMTGCLPWIALQLQRTKLTREDADTDTWPGLFALSTYSFPQSINHETSSGPLCRNPGGIAQGPFCLSPLSAPSIQSAPSSFTETIKGWRITLCENIPLCPAVSDISGENVVSAASDNMKGDPVGGRKLQIIVASSLICLLIGFIVIGYIAWRTSRCGVKSLSDSSSSLSAVEFANLVSADKESPDKGEIKIAVFSSKGRQCSDGTSEQKYLQRRRQILSRRRRLRQLNSAGQCILGSFYRVADCFTCTSVAAEHHDETDAISPASTNAATPEITVFSPARKGEFSILSALWYRIRHCGFLRRVLRTKASKVDLDPKGKNITGSQGRRVEVPLKEPDGDEDEEFEANTLGMKLHKPVAYVAAANLSRTVSTSSTRGQNNNCVNCGISMCANTSVCKACRTCCSENNRATGIEIEQQTGTNLQTDNFSVPLEVDPGLSLTEASVRILHSGSKDLGRPIMPERLFNLASMTHLLHPKLKQVCYPRNRLVEISRLARRAFGWIILAQAPNLISLVRRHRLLSVTRAETLGLSSPPGAGASLDTRESKDDSPVAYGEVPLVVVKMLTDDADLEAQANFLREAEVLVELTHKNIIQLLGVCVPLKPLALLLEYLPFGDLSTFLKRYSQSPMDAETSCNCQPYYNAVNGDVVSETGIKGFNTCSYRKAESGNDASTWVPPAKLTCLDLLEMSLGACDAMRYLSDAYYVHRDVAARSFFVGDRLAIKLADFSMCRPVVPGADFVASPNECLPIKWLPLESIVYGLFQVDTDVWSFGVLLWELFAYGAEPFSEFSHDQVIGLLEDGERLKCPAECPAFVYELMLSCWSKSRTARPGFAQLYSQLTDMLVYQKNLGTNGT</sequence>
<dbReference type="PROSITE" id="PS50070">
    <property type="entry name" value="KRINGLE_2"/>
    <property type="match status" value="1"/>
</dbReference>
<dbReference type="InterPro" id="IPR000719">
    <property type="entry name" value="Prot_kinase_dom"/>
</dbReference>
<dbReference type="Gene3D" id="3.30.200.20">
    <property type="entry name" value="Phosphorylase Kinase, domain 1"/>
    <property type="match status" value="1"/>
</dbReference>
<feature type="chain" id="PRO_5043472377" description="Tyrosine-protein kinase transmembrane receptor Ror2" evidence="3">
    <location>
        <begin position="26"/>
        <end position="1331"/>
    </location>
</feature>
<comment type="caution">
    <text evidence="6">The sequence shown here is derived from an EMBL/GenBank/DDBJ whole genome shotgun (WGS) entry which is preliminary data.</text>
</comment>
<protein>
    <recommendedName>
        <fullName evidence="8">Tyrosine-protein kinase transmembrane receptor Ror2</fullName>
    </recommendedName>
</protein>
<dbReference type="GO" id="GO:0005886">
    <property type="term" value="C:plasma membrane"/>
    <property type="evidence" value="ECO:0007669"/>
    <property type="project" value="TreeGrafter"/>
</dbReference>
<dbReference type="GO" id="GO:0005524">
    <property type="term" value="F:ATP binding"/>
    <property type="evidence" value="ECO:0007669"/>
    <property type="project" value="InterPro"/>
</dbReference>
<reference evidence="6" key="1">
    <citation type="submission" date="2024-06" db="EMBL/GenBank/DDBJ databases">
        <authorList>
            <person name="Liu X."/>
            <person name="Lenzi L."/>
            <person name="Haldenby T S."/>
            <person name="Uol C."/>
        </authorList>
    </citation>
    <scope>NUCLEOTIDE SEQUENCE</scope>
</reference>
<evidence type="ECO:0000313" key="6">
    <source>
        <dbReference type="EMBL" id="CAL5130824.1"/>
    </source>
</evidence>
<evidence type="ECO:0000256" key="1">
    <source>
        <dbReference type="ARBA" id="ARBA00023157"/>
    </source>
</evidence>
<keyword evidence="1" id="KW-1015">Disulfide bond</keyword>
<dbReference type="GO" id="GO:0004714">
    <property type="term" value="F:transmembrane receptor protein tyrosine kinase activity"/>
    <property type="evidence" value="ECO:0007669"/>
    <property type="project" value="TreeGrafter"/>
</dbReference>
<dbReference type="SUPFAM" id="SSF56112">
    <property type="entry name" value="Protein kinase-like (PK-like)"/>
    <property type="match status" value="1"/>
</dbReference>
<feature type="domain" description="Protein kinase" evidence="4">
    <location>
        <begin position="966"/>
        <end position="1320"/>
    </location>
</feature>
<dbReference type="Gene3D" id="1.10.510.10">
    <property type="entry name" value="Transferase(Phosphotransferase) domain 1"/>
    <property type="match status" value="1"/>
</dbReference>
<dbReference type="EMBL" id="CAXLJL010000075">
    <property type="protein sequence ID" value="CAL5130824.1"/>
    <property type="molecule type" value="Genomic_DNA"/>
</dbReference>
<organism evidence="6 7">
    <name type="scientific">Calicophoron daubneyi</name>
    <name type="common">Rumen fluke</name>
    <name type="synonym">Paramphistomum daubneyi</name>
    <dbReference type="NCBI Taxonomy" id="300641"/>
    <lineage>
        <taxon>Eukaryota</taxon>
        <taxon>Metazoa</taxon>
        <taxon>Spiralia</taxon>
        <taxon>Lophotrochozoa</taxon>
        <taxon>Platyhelminthes</taxon>
        <taxon>Trematoda</taxon>
        <taxon>Digenea</taxon>
        <taxon>Plagiorchiida</taxon>
        <taxon>Pronocephalata</taxon>
        <taxon>Paramphistomoidea</taxon>
        <taxon>Paramphistomidae</taxon>
        <taxon>Calicophoron</taxon>
    </lineage>
</organism>
<feature type="signal peptide" evidence="3">
    <location>
        <begin position="1"/>
        <end position="25"/>
    </location>
</feature>
<evidence type="ECO:0008006" key="8">
    <source>
        <dbReference type="Google" id="ProtNLM"/>
    </source>
</evidence>
<evidence type="ECO:0000256" key="3">
    <source>
        <dbReference type="SAM" id="SignalP"/>
    </source>
</evidence>
<dbReference type="Proteomes" id="UP001497525">
    <property type="component" value="Unassembled WGS sequence"/>
</dbReference>
<evidence type="ECO:0000259" key="4">
    <source>
        <dbReference type="PROSITE" id="PS50011"/>
    </source>
</evidence>
<dbReference type="PROSITE" id="PS50011">
    <property type="entry name" value="PROTEIN_KINASE_DOM"/>
    <property type="match status" value="1"/>
</dbReference>
<feature type="domain" description="Kringle" evidence="5">
    <location>
        <begin position="468"/>
        <end position="580"/>
    </location>
</feature>
<dbReference type="PANTHER" id="PTHR24416">
    <property type="entry name" value="TYROSINE-PROTEIN KINASE RECEPTOR"/>
    <property type="match status" value="1"/>
</dbReference>
<dbReference type="InterPro" id="IPR011009">
    <property type="entry name" value="Kinase-like_dom_sf"/>
</dbReference>
<dbReference type="InterPro" id="IPR050122">
    <property type="entry name" value="RTK"/>
</dbReference>
<dbReference type="SUPFAM" id="SSF57440">
    <property type="entry name" value="Kringle-like"/>
    <property type="match status" value="1"/>
</dbReference>
<accession>A0AAV2T0X5</accession>
<dbReference type="CDD" id="cd00192">
    <property type="entry name" value="PTKc"/>
    <property type="match status" value="1"/>
</dbReference>
<proteinExistence type="predicted"/>
<evidence type="ECO:0000259" key="5">
    <source>
        <dbReference type="PROSITE" id="PS50070"/>
    </source>
</evidence>